<name>A0A7E4VA51_PANRE</name>
<dbReference type="CDD" id="cd07093">
    <property type="entry name" value="ALDH_F8_HMSADH"/>
    <property type="match status" value="1"/>
</dbReference>
<dbReference type="SUPFAM" id="SSF53720">
    <property type="entry name" value="ALDH-like"/>
    <property type="match status" value="1"/>
</dbReference>
<accession>A0A7E4VA51</accession>
<evidence type="ECO:0000313" key="8">
    <source>
        <dbReference type="WBParaSite" id="Pan_g18386.t1"/>
    </source>
</evidence>
<dbReference type="FunFam" id="3.40.309.10:FF:000012">
    <property type="entry name" value="Betaine aldehyde dehydrogenase"/>
    <property type="match status" value="1"/>
</dbReference>
<proteinExistence type="inferred from homology"/>
<evidence type="ECO:0000313" key="7">
    <source>
        <dbReference type="Proteomes" id="UP000492821"/>
    </source>
</evidence>
<keyword evidence="3" id="KW-0520">NAD</keyword>
<evidence type="ECO:0000256" key="4">
    <source>
        <dbReference type="PROSITE-ProRule" id="PRU10007"/>
    </source>
</evidence>
<evidence type="ECO:0000256" key="2">
    <source>
        <dbReference type="ARBA" id="ARBA00023002"/>
    </source>
</evidence>
<dbReference type="PROSITE" id="PS00687">
    <property type="entry name" value="ALDEHYDE_DEHYDR_GLU"/>
    <property type="match status" value="1"/>
</dbReference>
<dbReference type="Proteomes" id="UP000492821">
    <property type="component" value="Unassembled WGS sequence"/>
</dbReference>
<reference evidence="7" key="1">
    <citation type="journal article" date="2013" name="Genetics">
        <title>The draft genome and transcriptome of Panagrellus redivivus are shaped by the harsh demands of a free-living lifestyle.</title>
        <authorList>
            <person name="Srinivasan J."/>
            <person name="Dillman A.R."/>
            <person name="Macchietto M.G."/>
            <person name="Heikkinen L."/>
            <person name="Lakso M."/>
            <person name="Fracchia K.M."/>
            <person name="Antoshechkin I."/>
            <person name="Mortazavi A."/>
            <person name="Wong G."/>
            <person name="Sternberg P.W."/>
        </authorList>
    </citation>
    <scope>NUCLEOTIDE SEQUENCE [LARGE SCALE GENOMIC DNA]</scope>
    <source>
        <strain evidence="7">MT8872</strain>
    </source>
</reference>
<dbReference type="PROSITE" id="PS00070">
    <property type="entry name" value="ALDEHYDE_DEHYDR_CYS"/>
    <property type="match status" value="1"/>
</dbReference>
<dbReference type="InterPro" id="IPR015590">
    <property type="entry name" value="Aldehyde_DH_dom"/>
</dbReference>
<dbReference type="InterPro" id="IPR016162">
    <property type="entry name" value="Ald_DH_N"/>
</dbReference>
<sequence>MTTAEYVDYLIAAASGDGTLPDVGNFYGNEFHSPDENDYLFSEDPALGLPWAKIADSTVSDAEKAISAAVEAFPAWSATSVTVRAALLNKVADILEPLSYKLAVLESKDQGKTITTAKEVDIPRCLHNFRAFGTSILNHTSTSTIQSEPISALNIVTHDAVGPAVLICPWNLPLYLLSFKLAPALACGNTVIAKPSEMTSVTASVLAVAFKEAGAPPGVVNFIFGRGQTVGDYLVKSPAVKLVSFTGSTAVGKQIAIAAATTNKKVSLEMGGKNAAVVFPSVDIPDTVATLARSCFANQGEICLCTERLYVHADIYDTFLDQFVRETRKWQVGDPKDAKSRVGALISQPHFEKVNSYFKLAKSTKNAVVHCGGPVQLPELQKGYFFAPTVVSNVADDSKLLTEEIFGPFVVVSPFKTTEEVIRKANSGNYGLSASILSQNIDEVTTVARALKVGTVWANCWMVRDLRMPFGGTKESGSGRDGTAGDSLDFYSEKKTICIKFGQA</sequence>
<dbReference type="Gene3D" id="3.40.605.10">
    <property type="entry name" value="Aldehyde Dehydrogenase, Chain A, domain 1"/>
    <property type="match status" value="1"/>
</dbReference>
<dbReference type="InterPro" id="IPR016163">
    <property type="entry name" value="Ald_DH_C"/>
</dbReference>
<dbReference type="Gene3D" id="3.40.309.10">
    <property type="entry name" value="Aldehyde Dehydrogenase, Chain A, domain 2"/>
    <property type="match status" value="1"/>
</dbReference>
<reference evidence="8" key="2">
    <citation type="submission" date="2020-10" db="UniProtKB">
        <authorList>
            <consortium name="WormBaseParasite"/>
        </authorList>
    </citation>
    <scope>IDENTIFICATION</scope>
</reference>
<dbReference type="InterPro" id="IPR016160">
    <property type="entry name" value="Ald_DH_CS_CYS"/>
</dbReference>
<organism evidence="7 8">
    <name type="scientific">Panagrellus redivivus</name>
    <name type="common">Microworm</name>
    <dbReference type="NCBI Taxonomy" id="6233"/>
    <lineage>
        <taxon>Eukaryota</taxon>
        <taxon>Metazoa</taxon>
        <taxon>Ecdysozoa</taxon>
        <taxon>Nematoda</taxon>
        <taxon>Chromadorea</taxon>
        <taxon>Rhabditida</taxon>
        <taxon>Tylenchina</taxon>
        <taxon>Panagrolaimomorpha</taxon>
        <taxon>Panagrolaimoidea</taxon>
        <taxon>Panagrolaimidae</taxon>
        <taxon>Panagrellus</taxon>
    </lineage>
</organism>
<dbReference type="InterPro" id="IPR029510">
    <property type="entry name" value="Ald_DH_CS_GLU"/>
</dbReference>
<dbReference type="InterPro" id="IPR016161">
    <property type="entry name" value="Ald_DH/histidinol_DH"/>
</dbReference>
<feature type="active site" evidence="4">
    <location>
        <position position="269"/>
    </location>
</feature>
<evidence type="ECO:0000256" key="5">
    <source>
        <dbReference type="RuleBase" id="RU003345"/>
    </source>
</evidence>
<keyword evidence="7" id="KW-1185">Reference proteome</keyword>
<dbReference type="WBParaSite" id="Pan_g18386.t1">
    <property type="protein sequence ID" value="Pan_g18386.t1"/>
    <property type="gene ID" value="Pan_g18386"/>
</dbReference>
<dbReference type="Pfam" id="PF00171">
    <property type="entry name" value="Aldedh"/>
    <property type="match status" value="1"/>
</dbReference>
<feature type="domain" description="Aldehyde dehydrogenase" evidence="6">
    <location>
        <begin position="40"/>
        <end position="497"/>
    </location>
</feature>
<protein>
    <submittedName>
        <fullName evidence="8">Aldedh domain-containing protein</fullName>
    </submittedName>
</protein>
<dbReference type="FunFam" id="3.40.605.10:FF:000007">
    <property type="entry name" value="NAD/NADP-dependent betaine aldehyde dehydrogenase"/>
    <property type="match status" value="1"/>
</dbReference>
<dbReference type="PANTHER" id="PTHR43720">
    <property type="entry name" value="2-AMINOMUCONIC SEMIALDEHYDE DEHYDROGENASE"/>
    <property type="match status" value="1"/>
</dbReference>
<dbReference type="PANTHER" id="PTHR43720:SF2">
    <property type="entry name" value="2-AMINOMUCONIC SEMIALDEHYDE DEHYDROGENASE"/>
    <property type="match status" value="1"/>
</dbReference>
<evidence type="ECO:0000256" key="1">
    <source>
        <dbReference type="ARBA" id="ARBA00009986"/>
    </source>
</evidence>
<dbReference type="AlphaFoldDB" id="A0A7E4VA51"/>
<keyword evidence="2 5" id="KW-0560">Oxidoreductase</keyword>
<dbReference type="GO" id="GO:0016620">
    <property type="term" value="F:oxidoreductase activity, acting on the aldehyde or oxo group of donors, NAD or NADP as acceptor"/>
    <property type="evidence" value="ECO:0007669"/>
    <property type="project" value="InterPro"/>
</dbReference>
<evidence type="ECO:0000256" key="3">
    <source>
        <dbReference type="ARBA" id="ARBA00023027"/>
    </source>
</evidence>
<comment type="similarity">
    <text evidence="1 5">Belongs to the aldehyde dehydrogenase family.</text>
</comment>
<evidence type="ECO:0000259" key="6">
    <source>
        <dbReference type="Pfam" id="PF00171"/>
    </source>
</evidence>